<name>A0A377XWT7_KLEPN</name>
<dbReference type="AlphaFoldDB" id="A0A377XWT7"/>
<sequence>MSVQKRRRSFAFLNRDASSISFSFSDLSDFRTELMPALHKQLSCLAGQKRINRKFIRRLNPPKNGPFSVIINK</sequence>
<protein>
    <submittedName>
        <fullName evidence="1">Uncharacterized protein</fullName>
    </submittedName>
</protein>
<evidence type="ECO:0000313" key="2">
    <source>
        <dbReference type="Proteomes" id="UP000254103"/>
    </source>
</evidence>
<proteinExistence type="predicted"/>
<dbReference type="EMBL" id="UGLJ01000002">
    <property type="protein sequence ID" value="STT91723.1"/>
    <property type="molecule type" value="Genomic_DNA"/>
</dbReference>
<accession>A0A377XWT7</accession>
<dbReference type="Proteomes" id="UP000254103">
    <property type="component" value="Unassembled WGS sequence"/>
</dbReference>
<reference evidence="1 2" key="1">
    <citation type="submission" date="2018-06" db="EMBL/GenBank/DDBJ databases">
        <authorList>
            <consortium name="Pathogen Informatics"/>
            <person name="Doyle S."/>
        </authorList>
    </citation>
    <scope>NUCLEOTIDE SEQUENCE [LARGE SCALE GENOMIC DNA]</scope>
    <source>
        <strain evidence="1 2">NCTC5052</strain>
    </source>
</reference>
<organism evidence="1 2">
    <name type="scientific">Klebsiella pneumoniae</name>
    <dbReference type="NCBI Taxonomy" id="573"/>
    <lineage>
        <taxon>Bacteria</taxon>
        <taxon>Pseudomonadati</taxon>
        <taxon>Pseudomonadota</taxon>
        <taxon>Gammaproteobacteria</taxon>
        <taxon>Enterobacterales</taxon>
        <taxon>Enterobacteriaceae</taxon>
        <taxon>Klebsiella/Raoultella group</taxon>
        <taxon>Klebsiella</taxon>
        <taxon>Klebsiella pneumoniae complex</taxon>
    </lineage>
</organism>
<evidence type="ECO:0000313" key="1">
    <source>
        <dbReference type="EMBL" id="STT91723.1"/>
    </source>
</evidence>
<gene>
    <name evidence="1" type="ORF">NCTC5052_00066</name>
</gene>